<protein>
    <submittedName>
        <fullName evidence="1">Uncharacterized protein</fullName>
    </submittedName>
</protein>
<dbReference type="EMBL" id="GBXM01006086">
    <property type="protein sequence ID" value="JAI02492.1"/>
    <property type="molecule type" value="Transcribed_RNA"/>
</dbReference>
<accession>A0A0E9XJ69</accession>
<proteinExistence type="predicted"/>
<dbReference type="AlphaFoldDB" id="A0A0E9XJ69"/>
<name>A0A0E9XJ69_ANGAN</name>
<organism evidence="1">
    <name type="scientific">Anguilla anguilla</name>
    <name type="common">European freshwater eel</name>
    <name type="synonym">Muraena anguilla</name>
    <dbReference type="NCBI Taxonomy" id="7936"/>
    <lineage>
        <taxon>Eukaryota</taxon>
        <taxon>Metazoa</taxon>
        <taxon>Chordata</taxon>
        <taxon>Craniata</taxon>
        <taxon>Vertebrata</taxon>
        <taxon>Euteleostomi</taxon>
        <taxon>Actinopterygii</taxon>
        <taxon>Neopterygii</taxon>
        <taxon>Teleostei</taxon>
        <taxon>Anguilliformes</taxon>
        <taxon>Anguillidae</taxon>
        <taxon>Anguilla</taxon>
    </lineage>
</organism>
<reference evidence="1" key="2">
    <citation type="journal article" date="2015" name="Fish Shellfish Immunol.">
        <title>Early steps in the European eel (Anguilla anguilla)-Vibrio vulnificus interaction in the gills: Role of the RtxA13 toxin.</title>
        <authorList>
            <person name="Callol A."/>
            <person name="Pajuelo D."/>
            <person name="Ebbesson L."/>
            <person name="Teles M."/>
            <person name="MacKenzie S."/>
            <person name="Amaro C."/>
        </authorList>
    </citation>
    <scope>NUCLEOTIDE SEQUENCE</scope>
</reference>
<evidence type="ECO:0000313" key="1">
    <source>
        <dbReference type="EMBL" id="JAI02492.1"/>
    </source>
</evidence>
<sequence length="18" mass="2088">MHCSLDCVSCDYFALSFF</sequence>
<reference evidence="1" key="1">
    <citation type="submission" date="2014-11" db="EMBL/GenBank/DDBJ databases">
        <authorList>
            <person name="Amaro Gonzalez C."/>
        </authorList>
    </citation>
    <scope>NUCLEOTIDE SEQUENCE</scope>
</reference>